<evidence type="ECO:0000256" key="2">
    <source>
        <dbReference type="SAM" id="SignalP"/>
    </source>
</evidence>
<dbReference type="AlphaFoldDB" id="A0A5S6QPM9"/>
<dbReference type="Proteomes" id="UP000046395">
    <property type="component" value="Unassembled WGS sequence"/>
</dbReference>
<keyword evidence="2" id="KW-0732">Signal</keyword>
<evidence type="ECO:0000256" key="1">
    <source>
        <dbReference type="SAM" id="MobiDB-lite"/>
    </source>
</evidence>
<reference evidence="4" key="1">
    <citation type="submission" date="2019-12" db="UniProtKB">
        <authorList>
            <consortium name="WormBaseParasite"/>
        </authorList>
    </citation>
    <scope>IDENTIFICATION</scope>
</reference>
<organism evidence="3 4">
    <name type="scientific">Trichuris muris</name>
    <name type="common">Mouse whipworm</name>
    <dbReference type="NCBI Taxonomy" id="70415"/>
    <lineage>
        <taxon>Eukaryota</taxon>
        <taxon>Metazoa</taxon>
        <taxon>Ecdysozoa</taxon>
        <taxon>Nematoda</taxon>
        <taxon>Enoplea</taxon>
        <taxon>Dorylaimia</taxon>
        <taxon>Trichinellida</taxon>
        <taxon>Trichuridae</taxon>
        <taxon>Trichuris</taxon>
    </lineage>
</organism>
<feature type="compositionally biased region" description="Basic and acidic residues" evidence="1">
    <location>
        <begin position="52"/>
        <end position="65"/>
    </location>
</feature>
<accession>A0A5S6QPM9</accession>
<name>A0A5S6QPM9_TRIMR</name>
<proteinExistence type="predicted"/>
<keyword evidence="3" id="KW-1185">Reference proteome</keyword>
<feature type="chain" id="PRO_5024315899" evidence="2">
    <location>
        <begin position="19"/>
        <end position="211"/>
    </location>
</feature>
<dbReference type="WBParaSite" id="TMUE_2000009133.1">
    <property type="protein sequence ID" value="TMUE_2000009133.1"/>
    <property type="gene ID" value="WBGene00286207"/>
</dbReference>
<evidence type="ECO:0000313" key="4">
    <source>
        <dbReference type="WBParaSite" id="TMUE_2000009133.1"/>
    </source>
</evidence>
<evidence type="ECO:0000313" key="3">
    <source>
        <dbReference type="Proteomes" id="UP000046395"/>
    </source>
</evidence>
<sequence length="211" mass="22860">MFVVLSALVLLMKRGIDQLRRQRDGADDLELQAAASATVDVLSGPLANEGKNIPEKNGENSKRTLENNPNVYHTVSTGVPGTVCSHSDPKRLFGEVACRVRDVQCSVEIGVDCVSTFSAISSVGRLAAMEDVNPEEDTKPVVATQLKETLAKVRVRARHLKKATAQQKRSHGKTCTGHKHRVGSLVFLRSVAPIVLLSQCIVSTIIRSILI</sequence>
<protein>
    <submittedName>
        <fullName evidence="4">Uncharacterized protein</fullName>
    </submittedName>
</protein>
<feature type="signal peptide" evidence="2">
    <location>
        <begin position="1"/>
        <end position="18"/>
    </location>
</feature>
<feature type="region of interest" description="Disordered" evidence="1">
    <location>
        <begin position="46"/>
        <end position="66"/>
    </location>
</feature>